<keyword evidence="3" id="KW-1185">Reference proteome</keyword>
<proteinExistence type="predicted"/>
<feature type="compositionally biased region" description="Pro residues" evidence="1">
    <location>
        <begin position="108"/>
        <end position="118"/>
    </location>
</feature>
<feature type="region of interest" description="Disordered" evidence="1">
    <location>
        <begin position="331"/>
        <end position="353"/>
    </location>
</feature>
<comment type="caution">
    <text evidence="2">The sequence shown here is derived from an EMBL/GenBank/DDBJ whole genome shotgun (WGS) entry which is preliminary data.</text>
</comment>
<protein>
    <submittedName>
        <fullName evidence="2">Uncharacterized protein</fullName>
    </submittedName>
</protein>
<feature type="region of interest" description="Disordered" evidence="1">
    <location>
        <begin position="241"/>
        <end position="260"/>
    </location>
</feature>
<feature type="compositionally biased region" description="Pro residues" evidence="1">
    <location>
        <begin position="214"/>
        <end position="229"/>
    </location>
</feature>
<reference evidence="3" key="1">
    <citation type="journal article" date="2020" name="Appl. Environ. Microbiol.">
        <title>Diazotrophic Anaeromyxobacter Isolates from Soils.</title>
        <authorList>
            <person name="Masuda Y."/>
            <person name="Yamanaka H."/>
            <person name="Xu Z.X."/>
            <person name="Shiratori Y."/>
            <person name="Aono T."/>
            <person name="Amachi S."/>
            <person name="Senoo K."/>
            <person name="Itoh H."/>
        </authorList>
    </citation>
    <scope>NUCLEOTIDE SEQUENCE [LARGE SCALE GENOMIC DNA]</scope>
    <source>
        <strain evidence="3">R267</strain>
    </source>
</reference>
<feature type="region of interest" description="Disordered" evidence="1">
    <location>
        <begin position="472"/>
        <end position="491"/>
    </location>
</feature>
<feature type="compositionally biased region" description="Low complexity" evidence="1">
    <location>
        <begin position="157"/>
        <end position="169"/>
    </location>
</feature>
<feature type="region of interest" description="Disordered" evidence="1">
    <location>
        <begin position="1"/>
        <end position="23"/>
    </location>
</feature>
<evidence type="ECO:0000313" key="2">
    <source>
        <dbReference type="EMBL" id="GEJ57828.1"/>
    </source>
</evidence>
<organism evidence="2 3">
    <name type="scientific">Anaeromyxobacter diazotrophicus</name>
    <dbReference type="NCBI Taxonomy" id="2590199"/>
    <lineage>
        <taxon>Bacteria</taxon>
        <taxon>Pseudomonadati</taxon>
        <taxon>Myxococcota</taxon>
        <taxon>Myxococcia</taxon>
        <taxon>Myxococcales</taxon>
        <taxon>Cystobacterineae</taxon>
        <taxon>Anaeromyxobacteraceae</taxon>
        <taxon>Anaeromyxobacter</taxon>
    </lineage>
</organism>
<feature type="region of interest" description="Disordered" evidence="1">
    <location>
        <begin position="84"/>
        <end position="120"/>
    </location>
</feature>
<dbReference type="Pfam" id="PF22478">
    <property type="entry name" value="DUF6982"/>
    <property type="match status" value="1"/>
</dbReference>
<name>A0A7I9VNQ1_9BACT</name>
<feature type="compositionally biased region" description="Low complexity" evidence="1">
    <location>
        <begin position="421"/>
        <end position="433"/>
    </location>
</feature>
<feature type="region of interest" description="Disordered" evidence="1">
    <location>
        <begin position="288"/>
        <end position="308"/>
    </location>
</feature>
<feature type="compositionally biased region" description="Low complexity" evidence="1">
    <location>
        <begin position="1"/>
        <end position="17"/>
    </location>
</feature>
<gene>
    <name evidence="2" type="ORF">AMYX_25690</name>
</gene>
<accession>A0A7I9VNQ1</accession>
<evidence type="ECO:0000313" key="3">
    <source>
        <dbReference type="Proteomes" id="UP000503640"/>
    </source>
</evidence>
<sequence length="749" mass="74639">MSDPVNPANEPAPLAEAQPSPGFDVNAAAAGVRAELEPAAPALAGPWSAADYGWDPADANAVAWAAYYSEQGIDPAALAAQQAAEPAAAEPAAEAPAAEAAVDGAPLAPEPEPEPVPAPELDLAAAPEPERTAITEPALAAPPFALDLELGEATAPAQPAPAQANPFTFDDAPLDDLAFGPVSAGDEPAPGAVPVDLTPGVVDGGSAIWELLPADPPPAAVEPAPPPESPAVWSGDERGRLDDFQLASGGSFDEPTAPIGDLAAAPESAAADALDDLSRALPALDLEAPGDAPAAAPPPPASAAADPLPLPALDLSAPSPEPELAIDLGFVEDEPPAPAPAAAAPPAEPLPFDLDLEAPEAAPVAAAPTAAPEPALELDLSWAEHAVPLGDDGVDLTSFDAAPQSERPPDGTAMWGLPTRPSSAAAPASFAPPGELLGDAAPLPTPQATPPDLGDLGEPLDGALFLEPVQEPAAEPASAPAPDPWDLAAPPAAPLDLVPESGAGPFDLGAPEEPPAPPPGEAILEVGEEVVEIPADEPAPPAPPAAAAVAFEPLDFFAPAPAIAAVAPAPAAPVAAAPPAAPAPIPAVPQAEAAPLAGAELFEPAAEEPAAAPPPPAPPAAPAAPTCFIAGAHRVVVHTSDGQVKRGTLRDAALDGPQLELLSQPGGASEPLPAERVKAIFFMLGTGEPPPAPEGKKVRVTFRDGRQVAGFSPDYAPERVGFFMVPADTRTHTARIWVYRASVRQVTVS</sequence>
<evidence type="ECO:0000256" key="1">
    <source>
        <dbReference type="SAM" id="MobiDB-lite"/>
    </source>
</evidence>
<feature type="compositionally biased region" description="Low complexity" evidence="1">
    <location>
        <begin position="84"/>
        <end position="107"/>
    </location>
</feature>
<dbReference type="RefSeq" id="WP_176065742.1">
    <property type="nucleotide sequence ID" value="NZ_BJTG01000005.1"/>
</dbReference>
<feature type="region of interest" description="Disordered" evidence="1">
    <location>
        <begin position="214"/>
        <end position="236"/>
    </location>
</feature>
<dbReference type="InterPro" id="IPR054251">
    <property type="entry name" value="DUF6982"/>
</dbReference>
<dbReference type="EMBL" id="BJTG01000005">
    <property type="protein sequence ID" value="GEJ57828.1"/>
    <property type="molecule type" value="Genomic_DNA"/>
</dbReference>
<dbReference type="AlphaFoldDB" id="A0A7I9VNQ1"/>
<feature type="region of interest" description="Disordered" evidence="1">
    <location>
        <begin position="393"/>
        <end position="455"/>
    </location>
</feature>
<dbReference type="Proteomes" id="UP000503640">
    <property type="component" value="Unassembled WGS sequence"/>
</dbReference>
<feature type="region of interest" description="Disordered" evidence="1">
    <location>
        <begin position="157"/>
        <end position="185"/>
    </location>
</feature>